<proteinExistence type="predicted"/>
<reference evidence="1" key="1">
    <citation type="submission" date="2020-12" db="EMBL/GenBank/DDBJ databases">
        <authorList>
            <person name="Huq M.A."/>
        </authorList>
    </citation>
    <scope>NUCLEOTIDE SEQUENCE</scope>
    <source>
        <strain evidence="1">MAHUQ-46</strain>
    </source>
</reference>
<protein>
    <submittedName>
        <fullName evidence="1">Uncharacterized protein</fullName>
    </submittedName>
</protein>
<keyword evidence="2" id="KW-1185">Reference proteome</keyword>
<dbReference type="EMBL" id="JAELUP010000057">
    <property type="protein sequence ID" value="MBJ6361831.1"/>
    <property type="molecule type" value="Genomic_DNA"/>
</dbReference>
<comment type="caution">
    <text evidence="1">The sequence shown here is derived from an EMBL/GenBank/DDBJ whole genome shotgun (WGS) entry which is preliminary data.</text>
</comment>
<accession>A0A934IZ02</accession>
<dbReference type="Proteomes" id="UP000640274">
    <property type="component" value="Unassembled WGS sequence"/>
</dbReference>
<evidence type="ECO:0000313" key="2">
    <source>
        <dbReference type="Proteomes" id="UP000640274"/>
    </source>
</evidence>
<evidence type="ECO:0000313" key="1">
    <source>
        <dbReference type="EMBL" id="MBJ6361831.1"/>
    </source>
</evidence>
<gene>
    <name evidence="1" type="ORF">JFN88_11195</name>
</gene>
<sequence length="508" mass="59051">MSLTDVKHSIAGFYYQLLIAVRELVGISEFPNGYVGVECDADVRVNKGDDLFIEVKFYKANSFSRNDDPIRHTIYNFYNHFKKTKTTGLFNIRTNVPISKNDKLFFENWNNGFFANIDEYLIYIKNCLVYENLSKKPVKERFELFKIQYDSNHPDMMKPQYNTAFIKSLVNDRNEHSFCADPNGVLSDEDLKVFINQIFFNFPSLNEDKYDSVIKLKDDTEKLLKEKFPEIEARQYDNIRYMILDSFLDTTVDGKRTHVTVEELHGIVRDYDVRIKLYLEKQSLAKTIAEIEAEIIRYERLLQKKGYSDNIQHILRVVNDCTEQWFQEIGRFGQDKVNSRYLMDAEHPYPIMIHDLFKAMGEIYSLAERNLGEVSLTEQEGLNNIKFSNYKAFSLITSASRIVQEDESSSIISFIRHTQKTKEINQALGNETIIMDVACEVCKFDKKEIDDLVLDIGNPIDTVINQSYYKAFDYKCTKCLKLNSNGITCEFAEYFKGVASYGGIVTVT</sequence>
<dbReference type="RefSeq" id="WP_199019384.1">
    <property type="nucleotide sequence ID" value="NZ_JAELUP010000057.1"/>
</dbReference>
<dbReference type="AlphaFoldDB" id="A0A934IZ02"/>
<organism evidence="1 2">
    <name type="scientific">Paenibacillus roseus</name>
    <dbReference type="NCBI Taxonomy" id="2798579"/>
    <lineage>
        <taxon>Bacteria</taxon>
        <taxon>Bacillati</taxon>
        <taxon>Bacillota</taxon>
        <taxon>Bacilli</taxon>
        <taxon>Bacillales</taxon>
        <taxon>Paenibacillaceae</taxon>
        <taxon>Paenibacillus</taxon>
    </lineage>
</organism>
<name>A0A934IZ02_9BACL</name>